<dbReference type="AlphaFoldDB" id="A0A8J7FRZ9"/>
<dbReference type="InterPro" id="IPR005064">
    <property type="entry name" value="BUG"/>
</dbReference>
<comment type="caution">
    <text evidence="3">The sequence shown here is derived from an EMBL/GenBank/DDBJ whole genome shotgun (WGS) entry which is preliminary data.</text>
</comment>
<dbReference type="RefSeq" id="WP_193954647.1">
    <property type="nucleotide sequence ID" value="NZ_JADEYS010000020.1"/>
</dbReference>
<feature type="signal peptide" evidence="2">
    <location>
        <begin position="1"/>
        <end position="25"/>
    </location>
</feature>
<dbReference type="PIRSF" id="PIRSF017082">
    <property type="entry name" value="YflP"/>
    <property type="match status" value="1"/>
</dbReference>
<accession>A0A8J7FRZ9</accession>
<protein>
    <submittedName>
        <fullName evidence="3">Tripartite tricarboxylate transporter substrate binding protein</fullName>
    </submittedName>
</protein>
<organism evidence="3 4">
    <name type="scientific">Pontibacterium sinense</name>
    <dbReference type="NCBI Taxonomy" id="2781979"/>
    <lineage>
        <taxon>Bacteria</taxon>
        <taxon>Pseudomonadati</taxon>
        <taxon>Pseudomonadota</taxon>
        <taxon>Gammaproteobacteria</taxon>
        <taxon>Oceanospirillales</taxon>
        <taxon>Oceanospirillaceae</taxon>
        <taxon>Pontibacterium</taxon>
    </lineage>
</organism>
<proteinExistence type="inferred from homology"/>
<gene>
    <name evidence="3" type="ORF">IOQ59_16960</name>
</gene>
<dbReference type="Pfam" id="PF03401">
    <property type="entry name" value="TctC"/>
    <property type="match status" value="1"/>
</dbReference>
<dbReference type="Gene3D" id="3.40.190.10">
    <property type="entry name" value="Periplasmic binding protein-like II"/>
    <property type="match status" value="1"/>
</dbReference>
<name>A0A8J7FRZ9_9GAMM</name>
<dbReference type="PANTHER" id="PTHR42928:SF5">
    <property type="entry name" value="BLR1237 PROTEIN"/>
    <property type="match status" value="1"/>
</dbReference>
<evidence type="ECO:0000313" key="3">
    <source>
        <dbReference type="EMBL" id="MBE9398952.1"/>
    </source>
</evidence>
<evidence type="ECO:0000313" key="4">
    <source>
        <dbReference type="Proteomes" id="UP000640333"/>
    </source>
</evidence>
<keyword evidence="4" id="KW-1185">Reference proteome</keyword>
<dbReference type="InterPro" id="IPR042100">
    <property type="entry name" value="Bug_dom1"/>
</dbReference>
<dbReference type="PANTHER" id="PTHR42928">
    <property type="entry name" value="TRICARBOXYLATE-BINDING PROTEIN"/>
    <property type="match status" value="1"/>
</dbReference>
<reference evidence="3" key="1">
    <citation type="submission" date="2020-10" db="EMBL/GenBank/DDBJ databases">
        <title>Bacterium isolated from coastal waters sediment.</title>
        <authorList>
            <person name="Chen R.-J."/>
            <person name="Lu D.-C."/>
            <person name="Zhu K.-L."/>
            <person name="Du Z.-J."/>
        </authorList>
    </citation>
    <scope>NUCLEOTIDE SEQUENCE</scope>
    <source>
        <strain evidence="3">N1Y112</strain>
    </source>
</reference>
<dbReference type="Gene3D" id="3.40.190.150">
    <property type="entry name" value="Bordetella uptake gene, domain 1"/>
    <property type="match status" value="1"/>
</dbReference>
<dbReference type="SUPFAM" id="SSF53850">
    <property type="entry name" value="Periplasmic binding protein-like II"/>
    <property type="match status" value="1"/>
</dbReference>
<comment type="similarity">
    <text evidence="1">Belongs to the UPF0065 (bug) family.</text>
</comment>
<keyword evidence="2" id="KW-0732">Signal</keyword>
<evidence type="ECO:0000256" key="1">
    <source>
        <dbReference type="ARBA" id="ARBA00006987"/>
    </source>
</evidence>
<evidence type="ECO:0000256" key="2">
    <source>
        <dbReference type="SAM" id="SignalP"/>
    </source>
</evidence>
<feature type="chain" id="PRO_5035325550" evidence="2">
    <location>
        <begin position="26"/>
        <end position="316"/>
    </location>
</feature>
<dbReference type="EMBL" id="JADEYS010000020">
    <property type="protein sequence ID" value="MBE9398952.1"/>
    <property type="molecule type" value="Genomic_DNA"/>
</dbReference>
<sequence>MNLRKTIRTSVSCLALALASSTALAADFPERPVNLIVGYKAGGGVDTYARALAKVAQPHLDGQPIVVVNKPGGGGLIGGRFVADQPPTGYSLYLSSAGSMVLRNLVKPQVVSTNDFKMVATIGELTAGVFVPASSPIKTLPELVAKIKESGSKMRWGHTGRGNVWHVAGVGMLNKNELKSKDIPFKGGSAVRSALISSQIDFGIIGAHLGRGFEDDIRLLAVLSDERHPAVPDTETAKELGVAFTKVSSPIIVMAPKRVNDKTVQQLSDAVSKMVNDKEYSAVMTKAGLPVAKLNAAETTTLVENAKVDWKSLVGK</sequence>
<dbReference type="Proteomes" id="UP000640333">
    <property type="component" value="Unassembled WGS sequence"/>
</dbReference>
<dbReference type="CDD" id="cd07012">
    <property type="entry name" value="PBP2_Bug_TTT"/>
    <property type="match status" value="1"/>
</dbReference>